<dbReference type="EMBL" id="AHYT01000001">
    <property type="protein sequence ID" value="EOT30407.1"/>
    <property type="molecule type" value="Genomic_DNA"/>
</dbReference>
<dbReference type="GO" id="GO:0016020">
    <property type="term" value="C:membrane"/>
    <property type="evidence" value="ECO:0007669"/>
    <property type="project" value="UniProtKB-SubCell"/>
</dbReference>
<evidence type="ECO:0000256" key="4">
    <source>
        <dbReference type="ARBA" id="ARBA00023139"/>
    </source>
</evidence>
<feature type="signal peptide" evidence="8">
    <location>
        <begin position="1"/>
        <end position="23"/>
    </location>
</feature>
<feature type="lipid moiety-binding region" description="S-diacylglycerol cysteine" evidence="7">
    <location>
        <position position="19"/>
    </location>
</feature>
<keyword evidence="4" id="KW-0564">Palmitate</keyword>
<evidence type="ECO:0000256" key="7">
    <source>
        <dbReference type="PIRSR" id="PIRSR002854-1"/>
    </source>
</evidence>
<keyword evidence="10" id="KW-1185">Reference proteome</keyword>
<evidence type="ECO:0000256" key="5">
    <source>
        <dbReference type="ARBA" id="ARBA00023288"/>
    </source>
</evidence>
<name>S0NTR1_9ENTE</name>
<sequence>MKKWVSGLLIAGVLLLGACGNQAKTEDTKETTNAAKEETIRIASVGPDAEIWRFIAKSDAAKEAGIKLEVQDITGGAITNNAVADGDADANAFQSIGYLESFNAESPVKLVPVATTYIEPMGVYSNKFKSIEEITDGANVALADNPSNTARGLRVLESAGLIKLKADFDDGIGTPDDVVENPKNLQFTLIDDLTGPRVLPDVDLVLISNTIAFEGGLNVLKDSIYREEADASTRKSINIIAVKEDRANEEALQKLGELYHDPKVQEFVTEQFDGTKVEVDEPVSEVWE</sequence>
<dbReference type="PANTHER" id="PTHR30429:SF3">
    <property type="entry name" value="LIPOPROTEIN"/>
    <property type="match status" value="1"/>
</dbReference>
<dbReference type="PROSITE" id="PS51257">
    <property type="entry name" value="PROKAR_LIPOPROTEIN"/>
    <property type="match status" value="1"/>
</dbReference>
<comment type="caution">
    <text evidence="9">The sequence shown here is derived from an EMBL/GenBank/DDBJ whole genome shotgun (WGS) entry which is preliminary data.</text>
</comment>
<dbReference type="PANTHER" id="PTHR30429">
    <property type="entry name" value="D-METHIONINE-BINDING LIPOPROTEIN METQ"/>
    <property type="match status" value="1"/>
</dbReference>
<dbReference type="PIRSF" id="PIRSF002854">
    <property type="entry name" value="MetQ"/>
    <property type="match status" value="1"/>
</dbReference>
<evidence type="ECO:0000256" key="6">
    <source>
        <dbReference type="PIRNR" id="PIRNR002854"/>
    </source>
</evidence>
<dbReference type="OrthoDB" id="9812878at2"/>
<evidence type="ECO:0000313" key="10">
    <source>
        <dbReference type="Proteomes" id="UP000014136"/>
    </source>
</evidence>
<dbReference type="SUPFAM" id="SSF53850">
    <property type="entry name" value="Periplasmic binding protein-like II"/>
    <property type="match status" value="1"/>
</dbReference>
<evidence type="ECO:0000256" key="8">
    <source>
        <dbReference type="SAM" id="SignalP"/>
    </source>
</evidence>
<dbReference type="Pfam" id="PF03180">
    <property type="entry name" value="Lipoprotein_9"/>
    <property type="match status" value="1"/>
</dbReference>
<organism evidence="9 10">
    <name type="scientific">Enterococcus saccharolyticus subsp. saccharolyticus ATCC 43076</name>
    <dbReference type="NCBI Taxonomy" id="1139996"/>
    <lineage>
        <taxon>Bacteria</taxon>
        <taxon>Bacillati</taxon>
        <taxon>Bacillota</taxon>
        <taxon>Bacilli</taxon>
        <taxon>Lactobacillales</taxon>
        <taxon>Enterococcaceae</taxon>
        <taxon>Enterococcus</taxon>
    </lineage>
</organism>
<gene>
    <name evidence="9" type="ORF">OMQ_00110</name>
</gene>
<dbReference type="AlphaFoldDB" id="S0NTR1"/>
<dbReference type="HOGENOM" id="CLU_067080_1_2_9"/>
<dbReference type="RefSeq" id="WP_016173922.1">
    <property type="nucleotide sequence ID" value="NZ_KE136389.1"/>
</dbReference>
<proteinExistence type="inferred from homology"/>
<comment type="similarity">
    <text evidence="6">Belongs to the nlpA lipoprotein family.</text>
</comment>
<protein>
    <recommendedName>
        <fullName evidence="6">Lipoprotein</fullName>
    </recommendedName>
</protein>
<accession>S0NTR1</accession>
<evidence type="ECO:0000256" key="2">
    <source>
        <dbReference type="ARBA" id="ARBA00022729"/>
    </source>
</evidence>
<keyword evidence="5 6" id="KW-0449">Lipoprotein</keyword>
<comment type="subcellular location">
    <subcellularLocation>
        <location evidence="1">Membrane</location>
        <topology evidence="1">Lipid-anchor</topology>
    </subcellularLocation>
</comment>
<dbReference type="InterPro" id="IPR004872">
    <property type="entry name" value="Lipoprotein_NlpA"/>
</dbReference>
<keyword evidence="2 8" id="KW-0732">Signal</keyword>
<evidence type="ECO:0000256" key="3">
    <source>
        <dbReference type="ARBA" id="ARBA00023136"/>
    </source>
</evidence>
<dbReference type="PATRIC" id="fig|1139996.3.peg.101"/>
<evidence type="ECO:0000256" key="1">
    <source>
        <dbReference type="ARBA" id="ARBA00004635"/>
    </source>
</evidence>
<dbReference type="STRING" id="41997.RV16_GL002303"/>
<dbReference type="Proteomes" id="UP000014136">
    <property type="component" value="Unassembled WGS sequence"/>
</dbReference>
<reference evidence="9 10" key="1">
    <citation type="submission" date="2013-03" db="EMBL/GenBank/DDBJ databases">
        <title>The Genome Sequence of Enterococcus saccharolyticus ATCC_43076 (Illumina only assembly).</title>
        <authorList>
            <consortium name="The Broad Institute Genomics Platform"/>
            <consortium name="The Broad Institute Genome Sequencing Center for Infectious Disease"/>
            <person name="Earl A."/>
            <person name="Russ C."/>
            <person name="Gilmore M."/>
            <person name="Surin D."/>
            <person name="Walker B."/>
            <person name="Young S."/>
            <person name="Zeng Q."/>
            <person name="Gargeya S."/>
            <person name="Fitzgerald M."/>
            <person name="Haas B."/>
            <person name="Abouelleil A."/>
            <person name="Allen A.W."/>
            <person name="Alvarado L."/>
            <person name="Arachchi H.M."/>
            <person name="Berlin A.M."/>
            <person name="Chapman S.B."/>
            <person name="Gainer-Dewar J."/>
            <person name="Goldberg J."/>
            <person name="Griggs A."/>
            <person name="Gujja S."/>
            <person name="Hansen M."/>
            <person name="Howarth C."/>
            <person name="Imamovic A."/>
            <person name="Ireland A."/>
            <person name="Larimer J."/>
            <person name="McCowan C."/>
            <person name="Murphy C."/>
            <person name="Pearson M."/>
            <person name="Poon T.W."/>
            <person name="Priest M."/>
            <person name="Roberts A."/>
            <person name="Saif S."/>
            <person name="Shea T."/>
            <person name="Sisk P."/>
            <person name="Sykes S."/>
            <person name="Wortman J."/>
            <person name="Nusbaum C."/>
            <person name="Birren B."/>
        </authorList>
    </citation>
    <scope>NUCLEOTIDE SEQUENCE [LARGE SCALE GENOMIC DNA]</scope>
    <source>
        <strain evidence="9 10">ATCC 43076</strain>
    </source>
</reference>
<keyword evidence="3" id="KW-0472">Membrane</keyword>
<dbReference type="Gene3D" id="3.40.190.10">
    <property type="entry name" value="Periplasmic binding protein-like II"/>
    <property type="match status" value="2"/>
</dbReference>
<dbReference type="eggNOG" id="COG1464">
    <property type="taxonomic scope" value="Bacteria"/>
</dbReference>
<evidence type="ECO:0000313" key="9">
    <source>
        <dbReference type="EMBL" id="EOT30407.1"/>
    </source>
</evidence>
<feature type="chain" id="PRO_5004488506" description="Lipoprotein" evidence="8">
    <location>
        <begin position="24"/>
        <end position="288"/>
    </location>
</feature>